<evidence type="ECO:0000313" key="1">
    <source>
        <dbReference type="EMBL" id="KAJ8681198.1"/>
    </source>
</evidence>
<evidence type="ECO:0000313" key="2">
    <source>
        <dbReference type="Proteomes" id="UP001239111"/>
    </source>
</evidence>
<gene>
    <name evidence="1" type="ORF">QAD02_016985</name>
</gene>
<dbReference type="EMBL" id="CM056742">
    <property type="protein sequence ID" value="KAJ8681198.1"/>
    <property type="molecule type" value="Genomic_DNA"/>
</dbReference>
<name>A0ACC2PDN6_9HYME</name>
<keyword evidence="2" id="KW-1185">Reference proteome</keyword>
<sequence length="173" mass="19175">MVMLVDEPDVATLSPYLTRYRTILSRKPQTKPAESSPSTSKRPRIVDLSAEEIKANLAEPDSSDSEALPTGDKREINDIGHAKDDTTPTEVPQYSVCGRRTLVTALLHDYESTGGVNWATFNVLDGRSIRSMQLQASAIARHSPDALVAELKIQLDEAELFVDIFQDKYLNTE</sequence>
<reference evidence="1" key="1">
    <citation type="submission" date="2023-04" db="EMBL/GenBank/DDBJ databases">
        <title>A chromosome-level genome assembly of the parasitoid wasp Eretmocerus hayati.</title>
        <authorList>
            <person name="Zhong Y."/>
            <person name="Liu S."/>
            <person name="Liu Y."/>
        </authorList>
    </citation>
    <scope>NUCLEOTIDE SEQUENCE</scope>
    <source>
        <strain evidence="1">ZJU_SS_LIU_2023</strain>
    </source>
</reference>
<proteinExistence type="predicted"/>
<accession>A0ACC2PDN6</accession>
<dbReference type="Proteomes" id="UP001239111">
    <property type="component" value="Chromosome 2"/>
</dbReference>
<organism evidence="1 2">
    <name type="scientific">Eretmocerus hayati</name>
    <dbReference type="NCBI Taxonomy" id="131215"/>
    <lineage>
        <taxon>Eukaryota</taxon>
        <taxon>Metazoa</taxon>
        <taxon>Ecdysozoa</taxon>
        <taxon>Arthropoda</taxon>
        <taxon>Hexapoda</taxon>
        <taxon>Insecta</taxon>
        <taxon>Pterygota</taxon>
        <taxon>Neoptera</taxon>
        <taxon>Endopterygota</taxon>
        <taxon>Hymenoptera</taxon>
        <taxon>Apocrita</taxon>
        <taxon>Proctotrupomorpha</taxon>
        <taxon>Chalcidoidea</taxon>
        <taxon>Aphelinidae</taxon>
        <taxon>Aphelininae</taxon>
        <taxon>Eretmocerus</taxon>
    </lineage>
</organism>
<protein>
    <submittedName>
        <fullName evidence="1">Uncharacterized protein</fullName>
    </submittedName>
</protein>
<comment type="caution">
    <text evidence="1">The sequence shown here is derived from an EMBL/GenBank/DDBJ whole genome shotgun (WGS) entry which is preliminary data.</text>
</comment>